<evidence type="ECO:0000313" key="3">
    <source>
        <dbReference type="Proteomes" id="UP000784294"/>
    </source>
</evidence>
<evidence type="ECO:0000313" key="2">
    <source>
        <dbReference type="EMBL" id="VEL31333.1"/>
    </source>
</evidence>
<feature type="compositionally biased region" description="Low complexity" evidence="1">
    <location>
        <begin position="93"/>
        <end position="110"/>
    </location>
</feature>
<comment type="caution">
    <text evidence="2">The sequence shown here is derived from an EMBL/GenBank/DDBJ whole genome shotgun (WGS) entry which is preliminary data.</text>
</comment>
<organism evidence="2 3">
    <name type="scientific">Protopolystoma xenopodis</name>
    <dbReference type="NCBI Taxonomy" id="117903"/>
    <lineage>
        <taxon>Eukaryota</taxon>
        <taxon>Metazoa</taxon>
        <taxon>Spiralia</taxon>
        <taxon>Lophotrochozoa</taxon>
        <taxon>Platyhelminthes</taxon>
        <taxon>Monogenea</taxon>
        <taxon>Polyopisthocotylea</taxon>
        <taxon>Polystomatidea</taxon>
        <taxon>Polystomatidae</taxon>
        <taxon>Protopolystoma</taxon>
    </lineage>
</organism>
<evidence type="ECO:0000256" key="1">
    <source>
        <dbReference type="SAM" id="MobiDB-lite"/>
    </source>
</evidence>
<accession>A0A3S5AT22</accession>
<dbReference type="EMBL" id="CAAALY010121225">
    <property type="protein sequence ID" value="VEL31333.1"/>
    <property type="molecule type" value="Genomic_DNA"/>
</dbReference>
<sequence length="199" mass="21357">MKFSIPGFWYLADDSDIDSAELDDEETIAKEEELAAREEALASQSNDCKISDQSESRAEIEQLALEAMQPIEDLIPPGYLEALTAEGGGSSGLGSLEESTPVSLVSLSPSGEDRPTPCSDFAPSQSLDKPAVSPMLTHLAKQPQDQIPQQIYSDTPNQDTKNEEPVVPTLVNSSEQVSLQSTIYSVNCCLNGPSTTYSA</sequence>
<protein>
    <submittedName>
        <fullName evidence="2">Uncharacterized protein</fullName>
    </submittedName>
</protein>
<feature type="region of interest" description="Disordered" evidence="1">
    <location>
        <begin position="81"/>
        <end position="129"/>
    </location>
</feature>
<gene>
    <name evidence="2" type="ORF">PXEA_LOCUS24773</name>
</gene>
<keyword evidence="3" id="KW-1185">Reference proteome</keyword>
<name>A0A3S5AT22_9PLAT</name>
<feature type="region of interest" description="Disordered" evidence="1">
    <location>
        <begin position="141"/>
        <end position="164"/>
    </location>
</feature>
<dbReference type="AlphaFoldDB" id="A0A3S5AT22"/>
<dbReference type="Proteomes" id="UP000784294">
    <property type="component" value="Unassembled WGS sequence"/>
</dbReference>
<reference evidence="2" key="1">
    <citation type="submission" date="2018-11" db="EMBL/GenBank/DDBJ databases">
        <authorList>
            <consortium name="Pathogen Informatics"/>
        </authorList>
    </citation>
    <scope>NUCLEOTIDE SEQUENCE</scope>
</reference>
<feature type="compositionally biased region" description="Polar residues" evidence="1">
    <location>
        <begin position="143"/>
        <end position="159"/>
    </location>
</feature>
<proteinExistence type="predicted"/>